<feature type="non-terminal residue" evidence="1">
    <location>
        <position position="55"/>
    </location>
</feature>
<dbReference type="AlphaFoldDB" id="A0A6H5G7Z1"/>
<keyword evidence="2" id="KW-1185">Reference proteome</keyword>
<reference evidence="1 2" key="1">
    <citation type="submission" date="2020-02" db="EMBL/GenBank/DDBJ databases">
        <authorList>
            <person name="Ferguson B K."/>
        </authorList>
    </citation>
    <scope>NUCLEOTIDE SEQUENCE [LARGE SCALE GENOMIC DNA]</scope>
</reference>
<name>A0A6H5G7Z1_9HEMI</name>
<sequence length="55" mass="6457">MEVVKEYSEIWYFLCRVDRTNSGTEISSIFRITLIRMNAFRSNHSVSIAFIGLVR</sequence>
<dbReference type="EMBL" id="CADCXU010006293">
    <property type="protein sequence ID" value="CAA9997904.1"/>
    <property type="molecule type" value="Genomic_DNA"/>
</dbReference>
<proteinExistence type="predicted"/>
<accession>A0A6H5G7Z1</accession>
<gene>
    <name evidence="1" type="ORF">NTEN_LOCUS4198</name>
</gene>
<evidence type="ECO:0000313" key="2">
    <source>
        <dbReference type="Proteomes" id="UP000479000"/>
    </source>
</evidence>
<evidence type="ECO:0000313" key="1">
    <source>
        <dbReference type="EMBL" id="CAA9997904.1"/>
    </source>
</evidence>
<dbReference type="Proteomes" id="UP000479000">
    <property type="component" value="Unassembled WGS sequence"/>
</dbReference>
<organism evidence="1 2">
    <name type="scientific">Nesidiocoris tenuis</name>
    <dbReference type="NCBI Taxonomy" id="355587"/>
    <lineage>
        <taxon>Eukaryota</taxon>
        <taxon>Metazoa</taxon>
        <taxon>Ecdysozoa</taxon>
        <taxon>Arthropoda</taxon>
        <taxon>Hexapoda</taxon>
        <taxon>Insecta</taxon>
        <taxon>Pterygota</taxon>
        <taxon>Neoptera</taxon>
        <taxon>Paraneoptera</taxon>
        <taxon>Hemiptera</taxon>
        <taxon>Heteroptera</taxon>
        <taxon>Panheteroptera</taxon>
        <taxon>Cimicomorpha</taxon>
        <taxon>Miridae</taxon>
        <taxon>Dicyphina</taxon>
        <taxon>Nesidiocoris</taxon>
    </lineage>
</organism>
<protein>
    <submittedName>
        <fullName evidence="1">Uncharacterized protein</fullName>
    </submittedName>
</protein>